<evidence type="ECO:0000256" key="2">
    <source>
        <dbReference type="ARBA" id="ARBA00006671"/>
    </source>
</evidence>
<dbReference type="InterPro" id="IPR036937">
    <property type="entry name" value="Adhesion_dom_fimbrial_sf"/>
</dbReference>
<evidence type="ECO:0000256" key="4">
    <source>
        <dbReference type="SAM" id="SignalP"/>
    </source>
</evidence>
<dbReference type="PANTHER" id="PTHR33420">
    <property type="entry name" value="FIMBRIAL SUBUNIT ELFA-RELATED"/>
    <property type="match status" value="1"/>
</dbReference>
<protein>
    <submittedName>
        <fullName evidence="6">Major type 1 subunit fimbrin (Pilin)</fullName>
    </submittedName>
</protein>
<dbReference type="OrthoDB" id="5957810at2"/>
<evidence type="ECO:0000313" key="7">
    <source>
        <dbReference type="Proteomes" id="UP000295645"/>
    </source>
</evidence>
<reference evidence="6 7" key="1">
    <citation type="submission" date="2019-03" db="EMBL/GenBank/DDBJ databases">
        <title>Above-ground endophytic microbial communities from plants in different locations in the United States.</title>
        <authorList>
            <person name="Frank C."/>
        </authorList>
    </citation>
    <scope>NUCLEOTIDE SEQUENCE [LARGE SCALE GENOMIC DNA]</scope>
    <source>
        <strain evidence="6 7">LP_13_YM</strain>
    </source>
</reference>
<dbReference type="Pfam" id="PF00419">
    <property type="entry name" value="Fimbrial"/>
    <property type="match status" value="1"/>
</dbReference>
<dbReference type="SUPFAM" id="SSF49401">
    <property type="entry name" value="Bacterial adhesins"/>
    <property type="match status" value="1"/>
</dbReference>
<keyword evidence="3" id="KW-0281">Fimbrium</keyword>
<evidence type="ECO:0000313" key="6">
    <source>
        <dbReference type="EMBL" id="TCV93866.1"/>
    </source>
</evidence>
<evidence type="ECO:0000256" key="1">
    <source>
        <dbReference type="ARBA" id="ARBA00004561"/>
    </source>
</evidence>
<comment type="caution">
    <text evidence="6">The sequence shown here is derived from an EMBL/GenBank/DDBJ whole genome shotgun (WGS) entry which is preliminary data.</text>
</comment>
<gene>
    <name evidence="6" type="ORF">EC912_10460</name>
</gene>
<proteinExistence type="inferred from homology"/>
<dbReference type="GO" id="GO:0043709">
    <property type="term" value="P:cell adhesion involved in single-species biofilm formation"/>
    <property type="evidence" value="ECO:0007669"/>
    <property type="project" value="TreeGrafter"/>
</dbReference>
<evidence type="ECO:0000256" key="3">
    <source>
        <dbReference type="ARBA" id="ARBA00023263"/>
    </source>
</evidence>
<accession>A0A4R3YNF6</accession>
<dbReference type="InterPro" id="IPR050263">
    <property type="entry name" value="Bact_Fimbrial_Adh_Pro"/>
</dbReference>
<feature type="signal peptide" evidence="4">
    <location>
        <begin position="1"/>
        <end position="23"/>
    </location>
</feature>
<dbReference type="GO" id="GO:0009289">
    <property type="term" value="C:pilus"/>
    <property type="evidence" value="ECO:0007669"/>
    <property type="project" value="UniProtKB-SubCell"/>
</dbReference>
<comment type="subcellular location">
    <subcellularLocation>
        <location evidence="1">Fimbrium</location>
    </subcellularLocation>
</comment>
<dbReference type="PANTHER" id="PTHR33420:SF14">
    <property type="entry name" value="TYPE 1 FIMBRIN D-MANNOSE SPECIFIC ADHESIN"/>
    <property type="match status" value="1"/>
</dbReference>
<feature type="chain" id="PRO_5020300136" evidence="4">
    <location>
        <begin position="24"/>
        <end position="185"/>
    </location>
</feature>
<sequence>MKISTITLAIAITLGATSFTAGAADLDGTINFTGSLTTSTCLIEGKPPGQNLAKKDVDLGGVPIGKLATAGATAGDRGFSITIGGSGDTGCEDGKLARVGFDTSSPLLDTTTGRLNVDAGGATGVQIEVANQDDDKAIHMFTERSHPVVIANHTAVIPLIARYHSLGNPVAGTANSRIGFNVTFD</sequence>
<name>A0A4R3YNF6_9GAMM</name>
<organism evidence="6 7">
    <name type="scientific">Luteibacter rhizovicinus</name>
    <dbReference type="NCBI Taxonomy" id="242606"/>
    <lineage>
        <taxon>Bacteria</taxon>
        <taxon>Pseudomonadati</taxon>
        <taxon>Pseudomonadota</taxon>
        <taxon>Gammaproteobacteria</taxon>
        <taxon>Lysobacterales</taxon>
        <taxon>Rhodanobacteraceae</taxon>
        <taxon>Luteibacter</taxon>
    </lineage>
</organism>
<evidence type="ECO:0000259" key="5">
    <source>
        <dbReference type="Pfam" id="PF00419"/>
    </source>
</evidence>
<feature type="domain" description="Fimbrial-type adhesion" evidence="5">
    <location>
        <begin position="30"/>
        <end position="184"/>
    </location>
</feature>
<keyword evidence="7" id="KW-1185">Reference proteome</keyword>
<dbReference type="InterPro" id="IPR008966">
    <property type="entry name" value="Adhesion_dom_sf"/>
</dbReference>
<comment type="similarity">
    <text evidence="2">Belongs to the fimbrial protein family.</text>
</comment>
<dbReference type="Gene3D" id="2.60.40.1090">
    <property type="entry name" value="Fimbrial-type adhesion domain"/>
    <property type="match status" value="1"/>
</dbReference>
<keyword evidence="4" id="KW-0732">Signal</keyword>
<dbReference type="Proteomes" id="UP000295645">
    <property type="component" value="Unassembled WGS sequence"/>
</dbReference>
<dbReference type="EMBL" id="SMCS01000004">
    <property type="protein sequence ID" value="TCV93866.1"/>
    <property type="molecule type" value="Genomic_DNA"/>
</dbReference>
<dbReference type="AlphaFoldDB" id="A0A4R3YNF6"/>
<dbReference type="InterPro" id="IPR000259">
    <property type="entry name" value="Adhesion_dom_fimbrial"/>
</dbReference>
<dbReference type="RefSeq" id="WP_132144001.1">
    <property type="nucleotide sequence ID" value="NZ_SMCS01000004.1"/>
</dbReference>